<feature type="region of interest" description="Disordered" evidence="1">
    <location>
        <begin position="88"/>
        <end position="129"/>
    </location>
</feature>
<keyword evidence="4" id="KW-1185">Reference proteome</keyword>
<feature type="signal peptide" evidence="2">
    <location>
        <begin position="1"/>
        <end position="20"/>
    </location>
</feature>
<feature type="compositionally biased region" description="Gly residues" evidence="1">
    <location>
        <begin position="112"/>
        <end position="129"/>
    </location>
</feature>
<organism evidence="3 4">
    <name type="scientific">Noviherbaspirillum suwonense</name>
    <dbReference type="NCBI Taxonomy" id="1224511"/>
    <lineage>
        <taxon>Bacteria</taxon>
        <taxon>Pseudomonadati</taxon>
        <taxon>Pseudomonadota</taxon>
        <taxon>Betaproteobacteria</taxon>
        <taxon>Burkholderiales</taxon>
        <taxon>Oxalobacteraceae</taxon>
        <taxon>Noviherbaspirillum</taxon>
    </lineage>
</organism>
<gene>
    <name evidence="3" type="ORF">SAMN06295970_1064</name>
</gene>
<evidence type="ECO:0008006" key="5">
    <source>
        <dbReference type="Google" id="ProtNLM"/>
    </source>
</evidence>
<keyword evidence="2" id="KW-0732">Signal</keyword>
<evidence type="ECO:0000313" key="3">
    <source>
        <dbReference type="EMBL" id="SMP59051.1"/>
    </source>
</evidence>
<evidence type="ECO:0000256" key="1">
    <source>
        <dbReference type="SAM" id="MobiDB-lite"/>
    </source>
</evidence>
<feature type="chain" id="PRO_5047271622" description="Lipoprotein" evidence="2">
    <location>
        <begin position="21"/>
        <end position="129"/>
    </location>
</feature>
<dbReference type="Proteomes" id="UP001158049">
    <property type="component" value="Unassembled WGS sequence"/>
</dbReference>
<dbReference type="RefSeq" id="WP_283442122.1">
    <property type="nucleotide sequence ID" value="NZ_FXUL01000006.1"/>
</dbReference>
<protein>
    <recommendedName>
        <fullName evidence="5">Lipoprotein</fullName>
    </recommendedName>
</protein>
<reference evidence="3 4" key="1">
    <citation type="submission" date="2017-05" db="EMBL/GenBank/DDBJ databases">
        <authorList>
            <person name="Varghese N."/>
            <person name="Submissions S."/>
        </authorList>
    </citation>
    <scope>NUCLEOTIDE SEQUENCE [LARGE SCALE GENOMIC DNA]</scope>
    <source>
        <strain evidence="3 4">DSM 26001</strain>
    </source>
</reference>
<evidence type="ECO:0000256" key="2">
    <source>
        <dbReference type="SAM" id="SignalP"/>
    </source>
</evidence>
<sequence length="129" mass="13801">MDNSVKGAAKRLLFSLSVLAALGGCAVYDPGYGGYGGYAGGYTYYDAPAYPVAPVYGYGPAPLYSGPTYVPAPVLQFNYRSGGGYRRHDGRGHGWHGGERRFHDRPNWGQNRGPGGYRGRGPGGGRDRH</sequence>
<dbReference type="EMBL" id="FXUL01000006">
    <property type="protein sequence ID" value="SMP59051.1"/>
    <property type="molecule type" value="Genomic_DNA"/>
</dbReference>
<name>A0ABY1Q451_9BURK</name>
<evidence type="ECO:0000313" key="4">
    <source>
        <dbReference type="Proteomes" id="UP001158049"/>
    </source>
</evidence>
<comment type="caution">
    <text evidence="3">The sequence shown here is derived from an EMBL/GenBank/DDBJ whole genome shotgun (WGS) entry which is preliminary data.</text>
</comment>
<accession>A0ABY1Q451</accession>
<dbReference type="PROSITE" id="PS51257">
    <property type="entry name" value="PROKAR_LIPOPROTEIN"/>
    <property type="match status" value="1"/>
</dbReference>
<feature type="compositionally biased region" description="Basic and acidic residues" evidence="1">
    <location>
        <begin position="96"/>
        <end position="106"/>
    </location>
</feature>
<proteinExistence type="predicted"/>